<keyword evidence="3" id="KW-1185">Reference proteome</keyword>
<evidence type="ECO:0000313" key="3">
    <source>
        <dbReference type="Proteomes" id="UP000674416"/>
    </source>
</evidence>
<dbReference type="EMBL" id="JAFDST010000002">
    <property type="protein sequence ID" value="MBP1082162.1"/>
    <property type="molecule type" value="Genomic_DNA"/>
</dbReference>
<evidence type="ECO:0000256" key="1">
    <source>
        <dbReference type="SAM" id="Phobius"/>
    </source>
</evidence>
<feature type="transmembrane region" description="Helical" evidence="1">
    <location>
        <begin position="46"/>
        <end position="68"/>
    </location>
</feature>
<dbReference type="Proteomes" id="UP000674416">
    <property type="component" value="Unassembled WGS sequence"/>
</dbReference>
<evidence type="ECO:0000313" key="2">
    <source>
        <dbReference type="EMBL" id="MBP1082162.1"/>
    </source>
</evidence>
<dbReference type="RefSeq" id="WP_053604939.1">
    <property type="nucleotide sequence ID" value="NZ_JAFDST010000002.1"/>
</dbReference>
<name>A0ABS4CXS4_9BACI</name>
<keyword evidence="1" id="KW-0472">Membrane</keyword>
<sequence>MKKIHYLSLITVVIFSLVPRIGIQIEESHYFLGFPAQWLAYYGGWLISFKVWNLLFDFFVFYFAFIILKKLGKEIQVPG</sequence>
<gene>
    <name evidence="2" type="ORF">JOC74_002655</name>
</gene>
<comment type="caution">
    <text evidence="2">The sequence shown here is derived from an EMBL/GenBank/DDBJ whole genome shotgun (WGS) entry which is preliminary data.</text>
</comment>
<keyword evidence="1" id="KW-1133">Transmembrane helix</keyword>
<accession>A0ABS4CXS4</accession>
<protein>
    <submittedName>
        <fullName evidence="2">Uncharacterized protein</fullName>
    </submittedName>
</protein>
<reference evidence="2 3" key="1">
    <citation type="submission" date="2021-01" db="EMBL/GenBank/DDBJ databases">
        <title>Genomic Encyclopedia of Type Strains, Phase IV (KMG-IV): sequencing the most valuable type-strain genomes for metagenomic binning, comparative biology and taxonomic classification.</title>
        <authorList>
            <person name="Goeker M."/>
        </authorList>
    </citation>
    <scope>NUCLEOTIDE SEQUENCE [LARGE SCALE GENOMIC DNA]</scope>
    <source>
        <strain evidence="2 3">DSM 103394</strain>
    </source>
</reference>
<keyword evidence="1" id="KW-0812">Transmembrane</keyword>
<organism evidence="2 3">
    <name type="scientific">Bacillus capparidis</name>
    <dbReference type="NCBI Taxonomy" id="1840411"/>
    <lineage>
        <taxon>Bacteria</taxon>
        <taxon>Bacillati</taxon>
        <taxon>Bacillota</taxon>
        <taxon>Bacilli</taxon>
        <taxon>Bacillales</taxon>
        <taxon>Bacillaceae</taxon>
        <taxon>Bacillus</taxon>
    </lineage>
</organism>
<proteinExistence type="predicted"/>